<feature type="domain" description="Flavinylation-associated cytochrome" evidence="2">
    <location>
        <begin position="9"/>
        <end position="73"/>
    </location>
</feature>
<proteinExistence type="predicted"/>
<evidence type="ECO:0000313" key="4">
    <source>
        <dbReference type="EMBL" id="QII12172.1"/>
    </source>
</evidence>
<dbReference type="InterPro" id="IPR025517">
    <property type="entry name" value="DUF4405"/>
</dbReference>
<keyword evidence="1" id="KW-1133">Transmembrane helix</keyword>
<accession>Q1Q0R8</accession>
<dbReference type="EMBL" id="CT573071">
    <property type="protein sequence ID" value="CAJ73590.1"/>
    <property type="molecule type" value="Genomic_DNA"/>
</dbReference>
<dbReference type="AlphaFoldDB" id="Q1Q0R8"/>
<reference evidence="5" key="3">
    <citation type="submission" date="2017-10" db="EMBL/GenBank/DDBJ databases">
        <authorList>
            <person name="Banno H."/>
            <person name="Chua N.-H."/>
        </authorList>
    </citation>
    <scope>NUCLEOTIDE SEQUENCE [LARGE SCALE GENOMIC DNA]</scope>
    <source>
        <strain evidence="5">Kuenenia_mbr1_ru-nijmegen</strain>
    </source>
</reference>
<organism evidence="3">
    <name type="scientific">Kuenenia stuttgartiensis</name>
    <dbReference type="NCBI Taxonomy" id="174633"/>
    <lineage>
        <taxon>Bacteria</taxon>
        <taxon>Pseudomonadati</taxon>
        <taxon>Planctomycetota</taxon>
        <taxon>Candidatus Brocadiia</taxon>
        <taxon>Candidatus Brocadiales</taxon>
        <taxon>Candidatus Brocadiaceae</taxon>
        <taxon>Candidatus Kuenenia</taxon>
    </lineage>
</organism>
<dbReference type="OrthoDB" id="5421399at2"/>
<evidence type="ECO:0000313" key="5">
    <source>
        <dbReference type="EMBL" id="SOH02534.1"/>
    </source>
</evidence>
<reference evidence="4 7" key="5">
    <citation type="submission" date="2020-02" db="EMBL/GenBank/DDBJ databases">
        <title>Newly sequenced genome of strain CSTR1 showed variability in Candidatus Kuenenia stuttgartiensis genomes.</title>
        <authorList>
            <person name="Ding C."/>
            <person name="Adrian L."/>
        </authorList>
    </citation>
    <scope>NUCLEOTIDE SEQUENCE [LARGE SCALE GENOMIC DNA]</scope>
    <source>
        <strain evidence="4 7">CSTR1</strain>
    </source>
</reference>
<keyword evidence="1" id="KW-0472">Membrane</keyword>
<reference evidence="6" key="4">
    <citation type="submission" date="2017-10" db="EMBL/GenBank/DDBJ databases">
        <authorList>
            <person name="Frank J."/>
        </authorList>
    </citation>
    <scope>NUCLEOTIDE SEQUENCE [LARGE SCALE GENOMIC DNA]</scope>
</reference>
<evidence type="ECO:0000256" key="1">
    <source>
        <dbReference type="SAM" id="Phobius"/>
    </source>
</evidence>
<protein>
    <submittedName>
        <fullName evidence="4">Putative membrane protein</fullName>
    </submittedName>
</protein>
<evidence type="ECO:0000313" key="6">
    <source>
        <dbReference type="Proteomes" id="UP000221734"/>
    </source>
</evidence>
<evidence type="ECO:0000259" key="2">
    <source>
        <dbReference type="Pfam" id="PF14358"/>
    </source>
</evidence>
<name>Q1Q0R8_KUEST</name>
<evidence type="ECO:0000313" key="7">
    <source>
        <dbReference type="Proteomes" id="UP000501926"/>
    </source>
</evidence>
<keyword evidence="6" id="KW-1185">Reference proteome</keyword>
<reference evidence="3" key="2">
    <citation type="submission" date="2006-01" db="EMBL/GenBank/DDBJ databases">
        <authorList>
            <person name="Genoscope"/>
        </authorList>
    </citation>
    <scope>NUCLEOTIDE SEQUENCE</scope>
</reference>
<gene>
    <name evidence="4" type="ORF">KsCSTR_27930</name>
    <name evidence="5" type="ORF">KSMBR1_0012</name>
    <name evidence="3" type="ORF">kuste2838</name>
</gene>
<dbReference type="EMBL" id="LT934425">
    <property type="protein sequence ID" value="SOH02534.1"/>
    <property type="molecule type" value="Genomic_DNA"/>
</dbReference>
<feature type="transmembrane region" description="Helical" evidence="1">
    <location>
        <begin position="92"/>
        <end position="111"/>
    </location>
</feature>
<dbReference type="KEGG" id="kst:KSMBR1_0012"/>
<dbReference type="Proteomes" id="UP000501926">
    <property type="component" value="Chromosome"/>
</dbReference>
<dbReference type="EMBL" id="CP049055">
    <property type="protein sequence ID" value="QII12172.1"/>
    <property type="molecule type" value="Genomic_DNA"/>
</dbReference>
<dbReference type="RefSeq" id="WP_099323500.1">
    <property type="nucleotide sequence ID" value="NZ_CP049055.1"/>
</dbReference>
<evidence type="ECO:0000313" key="3">
    <source>
        <dbReference type="EMBL" id="CAJ73590.1"/>
    </source>
</evidence>
<sequence length="199" mass="22873">MKRSIQNIVIDAIAFVGFILLTTTGMLMHYILPAGSRRFKTICGMDRHEWGNIHFWISVFFLCCLAVHLFLHWRWVANIFIGKSHERSGLRVALVIIGFIGVLVFAISPLLSPVNETNVERQGCDLCLSQDHKKIQVRGAMTFTEVAEESEVSVEYIIEKLGLPEDVDKKEHLGKLRKEYGFEIEDVRRIICEYKTKHP</sequence>
<feature type="transmembrane region" description="Helical" evidence="1">
    <location>
        <begin position="53"/>
        <end position="71"/>
    </location>
</feature>
<feature type="transmembrane region" description="Helical" evidence="1">
    <location>
        <begin position="12"/>
        <end position="33"/>
    </location>
</feature>
<dbReference type="Proteomes" id="UP000221734">
    <property type="component" value="Chromosome Kuenenia_stuttgartiensis_MBR1"/>
</dbReference>
<keyword evidence="1" id="KW-0812">Transmembrane</keyword>
<dbReference type="Pfam" id="PF14358">
    <property type="entry name" value="DUF4405"/>
    <property type="match status" value="1"/>
</dbReference>
<reference evidence="3" key="1">
    <citation type="journal article" date="2006" name="Nature">
        <title>Deciphering the evolution and metabolism of an anammox bacterium from a community genome.</title>
        <authorList>
            <person name="Strous M."/>
            <person name="Pelletier E."/>
            <person name="Mangenot S."/>
            <person name="Rattei T."/>
            <person name="Lehner A."/>
            <person name="Taylor M.W."/>
            <person name="Horn M."/>
            <person name="Daims H."/>
            <person name="Bartol-Mavel D."/>
            <person name="Wincker P."/>
            <person name="Barbe V."/>
            <person name="Fonknechten N."/>
            <person name="Vallenet D."/>
            <person name="Segurens B."/>
            <person name="Schenowitz-Truong C."/>
            <person name="Medigue C."/>
            <person name="Collingro A."/>
            <person name="Snel B."/>
            <person name="Dutilh B.E."/>
            <person name="OpDenCamp H.J.M."/>
            <person name="vanDerDrift C."/>
            <person name="Cirpus I."/>
            <person name="vanDePas-Schoonen K.T."/>
            <person name="Harhangi H.R."/>
            <person name="vanNiftrik L."/>
            <person name="Schmid M."/>
            <person name="Keltjens J."/>
            <person name="vanDeVossenberg J."/>
            <person name="Kartal B."/>
            <person name="Meier H."/>
            <person name="Frishman D."/>
            <person name="Huynen M.A."/>
            <person name="Mewes H."/>
            <person name="Weissenbach J."/>
            <person name="Jetten M.S.M."/>
            <person name="Wagner M."/>
            <person name="LePaslier D."/>
        </authorList>
    </citation>
    <scope>NUCLEOTIDE SEQUENCE</scope>
</reference>